<comment type="subcellular location">
    <subcellularLocation>
        <location evidence="1">Cell inner membrane</location>
        <topology evidence="1">Multi-pass membrane protein</topology>
    </subcellularLocation>
</comment>
<evidence type="ECO:0000313" key="21">
    <source>
        <dbReference type="EMBL" id="SEH52851.1"/>
    </source>
</evidence>
<reference evidence="21 22" key="1">
    <citation type="submission" date="2016-10" db="EMBL/GenBank/DDBJ databases">
        <authorList>
            <person name="de Groot N.N."/>
        </authorList>
    </citation>
    <scope>NUCLEOTIDE SEQUENCE [LARGE SCALE GENOMIC DNA]</scope>
    <source>
        <strain evidence="21 22">YAD2003</strain>
    </source>
</reference>
<dbReference type="Pfam" id="PF02706">
    <property type="entry name" value="Wzz"/>
    <property type="match status" value="1"/>
</dbReference>
<keyword evidence="6" id="KW-1003">Cell membrane</keyword>
<dbReference type="EC" id="2.7.10.2" evidence="5"/>
<comment type="catalytic activity">
    <reaction evidence="16">
        <text>L-tyrosyl-[protein] + ATP = O-phospho-L-tyrosyl-[protein] + ADP + H(+)</text>
        <dbReference type="Rhea" id="RHEA:10596"/>
        <dbReference type="Rhea" id="RHEA-COMP:10136"/>
        <dbReference type="Rhea" id="RHEA-COMP:20101"/>
        <dbReference type="ChEBI" id="CHEBI:15378"/>
        <dbReference type="ChEBI" id="CHEBI:30616"/>
        <dbReference type="ChEBI" id="CHEBI:46858"/>
        <dbReference type="ChEBI" id="CHEBI:61978"/>
        <dbReference type="ChEBI" id="CHEBI:456216"/>
        <dbReference type="EC" id="2.7.10.2"/>
    </reaction>
</comment>
<evidence type="ECO:0000256" key="17">
    <source>
        <dbReference type="SAM" id="MobiDB-lite"/>
    </source>
</evidence>
<evidence type="ECO:0000256" key="3">
    <source>
        <dbReference type="ARBA" id="ARBA00007316"/>
    </source>
</evidence>
<evidence type="ECO:0000256" key="9">
    <source>
        <dbReference type="ARBA" id="ARBA00022692"/>
    </source>
</evidence>
<organism evidence="21 22">
    <name type="scientific">Ruminococcus flavefaciens</name>
    <dbReference type="NCBI Taxonomy" id="1265"/>
    <lineage>
        <taxon>Bacteria</taxon>
        <taxon>Bacillati</taxon>
        <taxon>Bacillota</taxon>
        <taxon>Clostridia</taxon>
        <taxon>Eubacteriales</taxon>
        <taxon>Oscillospiraceae</taxon>
        <taxon>Ruminococcus</taxon>
    </lineage>
</organism>
<dbReference type="OrthoDB" id="9794577at2"/>
<proteinExistence type="inferred from homology"/>
<dbReference type="InterPro" id="IPR025669">
    <property type="entry name" value="AAA_dom"/>
</dbReference>
<dbReference type="RefSeq" id="WP_074715553.1">
    <property type="nucleotide sequence ID" value="NZ_FNWV01000003.1"/>
</dbReference>
<feature type="transmembrane region" description="Helical" evidence="18">
    <location>
        <begin position="192"/>
        <end position="213"/>
    </location>
</feature>
<keyword evidence="13 18" id="KW-1133">Transmembrane helix</keyword>
<dbReference type="GO" id="GO:0042802">
    <property type="term" value="F:identical protein binding"/>
    <property type="evidence" value="ECO:0007669"/>
    <property type="project" value="UniProtKB-ARBA"/>
</dbReference>
<evidence type="ECO:0000256" key="7">
    <source>
        <dbReference type="ARBA" id="ARBA00022519"/>
    </source>
</evidence>
<evidence type="ECO:0000256" key="2">
    <source>
        <dbReference type="ARBA" id="ARBA00006683"/>
    </source>
</evidence>
<dbReference type="InterPro" id="IPR003856">
    <property type="entry name" value="LPS_length_determ_N"/>
</dbReference>
<dbReference type="FunFam" id="3.40.50.300:FF:000527">
    <property type="entry name" value="Tyrosine-protein kinase etk"/>
    <property type="match status" value="1"/>
</dbReference>
<dbReference type="GO" id="GO:0005886">
    <property type="term" value="C:plasma membrane"/>
    <property type="evidence" value="ECO:0007669"/>
    <property type="project" value="UniProtKB-SubCell"/>
</dbReference>
<dbReference type="GO" id="GO:0004715">
    <property type="term" value="F:non-membrane spanning protein tyrosine kinase activity"/>
    <property type="evidence" value="ECO:0007669"/>
    <property type="project" value="UniProtKB-EC"/>
</dbReference>
<comment type="similarity">
    <text evidence="2">Belongs to the CpsC/CapA family.</text>
</comment>
<dbReference type="PANTHER" id="PTHR32309">
    <property type="entry name" value="TYROSINE-PROTEIN KINASE"/>
    <property type="match status" value="1"/>
</dbReference>
<evidence type="ECO:0000256" key="18">
    <source>
        <dbReference type="SAM" id="Phobius"/>
    </source>
</evidence>
<evidence type="ECO:0000256" key="16">
    <source>
        <dbReference type="ARBA" id="ARBA00051245"/>
    </source>
</evidence>
<feature type="compositionally biased region" description="Basic residues" evidence="17">
    <location>
        <begin position="522"/>
        <end position="535"/>
    </location>
</feature>
<gene>
    <name evidence="21" type="ORF">SAMN02910265_01283</name>
</gene>
<evidence type="ECO:0000259" key="20">
    <source>
        <dbReference type="Pfam" id="PF13614"/>
    </source>
</evidence>
<keyword evidence="15" id="KW-0829">Tyrosine-protein kinase</keyword>
<evidence type="ECO:0000259" key="19">
    <source>
        <dbReference type="Pfam" id="PF02706"/>
    </source>
</evidence>
<accession>A0A1H6IUB1</accession>
<dbReference type="SUPFAM" id="SSF52540">
    <property type="entry name" value="P-loop containing nucleoside triphosphate hydrolases"/>
    <property type="match status" value="1"/>
</dbReference>
<sequence length="535" mass="58433">MDNGYSIKDIISLLLSKLWLLIIVTIIGGAAAFCYSKFVMPLKYSSHISMYVQSYTGITENANQQNNISNSKQLVNTYMEVLKDDAVMNAVGDKLLTQFDADTLSKNFGMSDGKIAPASIRNCLSISSVTDTSAVKIVSTTKNAEVAAALCNDLTEVAPSYVEEAVGVGSINTIDRAKVYNSPVAPNMKKNAVLGAMAALMLTCMIIFLIDFFDNTVKDTDSVADKFKKPIIGEIAAFGVEKKKKDSDEDEHVKLTDKSVPFNVVESYKSIRTNISFALSTVDKKIFAVSSANPREGKSTTSSNIAIALAQGGNKILLIDADMRKAVQHKVFGLKNKKGLSSAISKMCSLEECIHKNVMENLDVMTAGPVPPNPSELLASDNMGAILEKLSEEYSMILIDTPPVNVVTDAMELAKYVSGIVLVLRYGVTTNEDAEDAIKKIEFAKMNMLGFIMNDIKMKKSGYYSSKYKGKYYYKKGYGYGGYGGYYGSKPETDDDTAEEVKEETAKKETVKKESPSTKTNKNSKNKNAKKKGKK</sequence>
<feature type="transmembrane region" description="Helical" evidence="18">
    <location>
        <begin position="18"/>
        <end position="40"/>
    </location>
</feature>
<dbReference type="AlphaFoldDB" id="A0A1H6IUB1"/>
<evidence type="ECO:0000256" key="4">
    <source>
        <dbReference type="ARBA" id="ARBA00008883"/>
    </source>
</evidence>
<dbReference type="Gene3D" id="3.40.50.300">
    <property type="entry name" value="P-loop containing nucleotide triphosphate hydrolases"/>
    <property type="match status" value="1"/>
</dbReference>
<keyword evidence="8" id="KW-0808">Transferase</keyword>
<evidence type="ECO:0000256" key="13">
    <source>
        <dbReference type="ARBA" id="ARBA00022989"/>
    </source>
</evidence>
<dbReference type="EMBL" id="FNWV01000003">
    <property type="protein sequence ID" value="SEH52851.1"/>
    <property type="molecule type" value="Genomic_DNA"/>
</dbReference>
<name>A0A1H6IUB1_RUMFL</name>
<evidence type="ECO:0000256" key="15">
    <source>
        <dbReference type="ARBA" id="ARBA00023137"/>
    </source>
</evidence>
<keyword evidence="12" id="KW-0067">ATP-binding</keyword>
<evidence type="ECO:0000256" key="11">
    <source>
        <dbReference type="ARBA" id="ARBA00022777"/>
    </source>
</evidence>
<evidence type="ECO:0000256" key="1">
    <source>
        <dbReference type="ARBA" id="ARBA00004429"/>
    </source>
</evidence>
<evidence type="ECO:0000256" key="10">
    <source>
        <dbReference type="ARBA" id="ARBA00022741"/>
    </source>
</evidence>
<dbReference type="InterPro" id="IPR027417">
    <property type="entry name" value="P-loop_NTPase"/>
</dbReference>
<dbReference type="GO" id="GO:0005524">
    <property type="term" value="F:ATP binding"/>
    <property type="evidence" value="ECO:0007669"/>
    <property type="project" value="UniProtKB-KW"/>
</dbReference>
<keyword evidence="7" id="KW-0997">Cell inner membrane</keyword>
<dbReference type="InterPro" id="IPR050445">
    <property type="entry name" value="Bact_polysacc_biosynth/exp"/>
</dbReference>
<comment type="similarity">
    <text evidence="3">Belongs to the CpsD/CapB family.</text>
</comment>
<keyword evidence="11" id="KW-0418">Kinase</keyword>
<keyword evidence="9 18" id="KW-0812">Transmembrane</keyword>
<evidence type="ECO:0000256" key="6">
    <source>
        <dbReference type="ARBA" id="ARBA00022475"/>
    </source>
</evidence>
<dbReference type="Proteomes" id="UP000183190">
    <property type="component" value="Unassembled WGS sequence"/>
</dbReference>
<feature type="domain" description="AAA" evidence="20">
    <location>
        <begin position="288"/>
        <end position="416"/>
    </location>
</feature>
<keyword evidence="10" id="KW-0547">Nucleotide-binding</keyword>
<evidence type="ECO:0000256" key="14">
    <source>
        <dbReference type="ARBA" id="ARBA00023136"/>
    </source>
</evidence>
<evidence type="ECO:0000256" key="8">
    <source>
        <dbReference type="ARBA" id="ARBA00022679"/>
    </source>
</evidence>
<protein>
    <recommendedName>
        <fullName evidence="5">non-specific protein-tyrosine kinase</fullName>
        <ecNumber evidence="5">2.7.10.2</ecNumber>
    </recommendedName>
</protein>
<comment type="similarity">
    <text evidence="4">Belongs to the etk/wzc family.</text>
</comment>
<keyword evidence="14 18" id="KW-0472">Membrane</keyword>
<dbReference type="NCBIfam" id="TIGR01007">
    <property type="entry name" value="eps_fam"/>
    <property type="match status" value="1"/>
</dbReference>
<evidence type="ECO:0000256" key="12">
    <source>
        <dbReference type="ARBA" id="ARBA00022840"/>
    </source>
</evidence>
<evidence type="ECO:0000313" key="22">
    <source>
        <dbReference type="Proteomes" id="UP000183190"/>
    </source>
</evidence>
<dbReference type="InterPro" id="IPR005702">
    <property type="entry name" value="Wzc-like_C"/>
</dbReference>
<dbReference type="PANTHER" id="PTHR32309:SF13">
    <property type="entry name" value="FERRIC ENTEROBACTIN TRANSPORT PROTEIN FEPE"/>
    <property type="match status" value="1"/>
</dbReference>
<dbReference type="Pfam" id="PF13614">
    <property type="entry name" value="AAA_31"/>
    <property type="match status" value="1"/>
</dbReference>
<feature type="domain" description="Polysaccharide chain length determinant N-terminal" evidence="19">
    <location>
        <begin position="7"/>
        <end position="94"/>
    </location>
</feature>
<feature type="compositionally biased region" description="Basic and acidic residues" evidence="17">
    <location>
        <begin position="499"/>
        <end position="516"/>
    </location>
</feature>
<dbReference type="CDD" id="cd05387">
    <property type="entry name" value="BY-kinase"/>
    <property type="match status" value="1"/>
</dbReference>
<feature type="region of interest" description="Disordered" evidence="17">
    <location>
        <begin position="492"/>
        <end position="535"/>
    </location>
</feature>
<evidence type="ECO:0000256" key="5">
    <source>
        <dbReference type="ARBA" id="ARBA00011903"/>
    </source>
</evidence>